<keyword evidence="3" id="KW-0812">Transmembrane</keyword>
<dbReference type="InterPro" id="IPR017441">
    <property type="entry name" value="Protein_kinase_ATP_BS"/>
</dbReference>
<dbReference type="PANTHER" id="PTHR44329:SF214">
    <property type="entry name" value="PROTEIN KINASE DOMAIN-CONTAINING PROTEIN"/>
    <property type="match status" value="1"/>
</dbReference>
<name>A0ABQ6MIE5_9STRA</name>
<dbReference type="InterPro" id="IPR000719">
    <property type="entry name" value="Prot_kinase_dom"/>
</dbReference>
<dbReference type="EMBL" id="BRYB01001492">
    <property type="protein sequence ID" value="GMI26985.1"/>
    <property type="molecule type" value="Genomic_DNA"/>
</dbReference>
<keyword evidence="1" id="KW-0067">ATP-binding</keyword>
<dbReference type="SUPFAM" id="SSF56112">
    <property type="entry name" value="Protein kinase-like (PK-like)"/>
    <property type="match status" value="1"/>
</dbReference>
<evidence type="ECO:0000256" key="3">
    <source>
        <dbReference type="SAM" id="Phobius"/>
    </source>
</evidence>
<dbReference type="Proteomes" id="UP001165060">
    <property type="component" value="Unassembled WGS sequence"/>
</dbReference>
<evidence type="ECO:0000313" key="6">
    <source>
        <dbReference type="Proteomes" id="UP001165060"/>
    </source>
</evidence>
<keyword evidence="1" id="KW-0547">Nucleotide-binding</keyword>
<keyword evidence="3" id="KW-1133">Transmembrane helix</keyword>
<feature type="transmembrane region" description="Helical" evidence="3">
    <location>
        <begin position="1631"/>
        <end position="1649"/>
    </location>
</feature>
<dbReference type="SUPFAM" id="SSF50969">
    <property type="entry name" value="YVTN repeat-like/Quinoprotein amine dehydrogenase"/>
    <property type="match status" value="1"/>
</dbReference>
<keyword evidence="3" id="KW-0472">Membrane</keyword>
<reference evidence="5 6" key="1">
    <citation type="journal article" date="2023" name="Commun. Biol.">
        <title>Genome analysis of Parmales, the sister group of diatoms, reveals the evolutionary specialization of diatoms from phago-mixotrophs to photoautotrophs.</title>
        <authorList>
            <person name="Ban H."/>
            <person name="Sato S."/>
            <person name="Yoshikawa S."/>
            <person name="Yamada K."/>
            <person name="Nakamura Y."/>
            <person name="Ichinomiya M."/>
            <person name="Sato N."/>
            <person name="Blanc-Mathieu R."/>
            <person name="Endo H."/>
            <person name="Kuwata A."/>
            <person name="Ogata H."/>
        </authorList>
    </citation>
    <scope>NUCLEOTIDE SEQUENCE [LARGE SCALE GENOMIC DNA]</scope>
</reference>
<organism evidence="5 6">
    <name type="scientific">Tetraparma gracilis</name>
    <dbReference type="NCBI Taxonomy" id="2962635"/>
    <lineage>
        <taxon>Eukaryota</taxon>
        <taxon>Sar</taxon>
        <taxon>Stramenopiles</taxon>
        <taxon>Ochrophyta</taxon>
        <taxon>Bolidophyceae</taxon>
        <taxon>Parmales</taxon>
        <taxon>Triparmaceae</taxon>
        <taxon>Tetraparma</taxon>
    </lineage>
</organism>
<feature type="binding site" evidence="1">
    <location>
        <position position="1753"/>
    </location>
    <ligand>
        <name>ATP</name>
        <dbReference type="ChEBI" id="CHEBI:30616"/>
    </ligand>
</feature>
<keyword evidence="6" id="KW-1185">Reference proteome</keyword>
<dbReference type="PROSITE" id="PS00107">
    <property type="entry name" value="PROTEIN_KINASE_ATP"/>
    <property type="match status" value="1"/>
</dbReference>
<evidence type="ECO:0000259" key="4">
    <source>
        <dbReference type="PROSITE" id="PS50011"/>
    </source>
</evidence>
<dbReference type="Pfam" id="PF07714">
    <property type="entry name" value="PK_Tyr_Ser-Thr"/>
    <property type="match status" value="1"/>
</dbReference>
<dbReference type="PANTHER" id="PTHR44329">
    <property type="entry name" value="SERINE/THREONINE-PROTEIN KINASE TNNI3K-RELATED"/>
    <property type="match status" value="1"/>
</dbReference>
<proteinExistence type="predicted"/>
<comment type="caution">
    <text evidence="5">The sequence shown here is derived from an EMBL/GenBank/DDBJ whole genome shotgun (WGS) entry which is preliminary data.</text>
</comment>
<dbReference type="InterPro" id="IPR011009">
    <property type="entry name" value="Kinase-like_dom_sf"/>
</dbReference>
<feature type="non-terminal residue" evidence="5">
    <location>
        <position position="1"/>
    </location>
</feature>
<dbReference type="Gene3D" id="3.30.200.20">
    <property type="entry name" value="Phosphorylase Kinase, domain 1"/>
    <property type="match status" value="1"/>
</dbReference>
<evidence type="ECO:0000256" key="1">
    <source>
        <dbReference type="PROSITE-ProRule" id="PRU10141"/>
    </source>
</evidence>
<keyword evidence="2" id="KW-0175">Coiled coil</keyword>
<dbReference type="InterPro" id="IPR001245">
    <property type="entry name" value="Ser-Thr/Tyr_kinase_cat_dom"/>
</dbReference>
<protein>
    <recommendedName>
        <fullName evidence="4">Protein kinase domain-containing protein</fullName>
    </recommendedName>
</protein>
<dbReference type="InterPro" id="IPR011044">
    <property type="entry name" value="Quino_amine_DH_bsu"/>
</dbReference>
<dbReference type="InterPro" id="IPR051681">
    <property type="entry name" value="Ser/Thr_Kinases-Pseudokinases"/>
</dbReference>
<evidence type="ECO:0000313" key="5">
    <source>
        <dbReference type="EMBL" id="GMI26985.1"/>
    </source>
</evidence>
<evidence type="ECO:0000256" key="2">
    <source>
        <dbReference type="SAM" id="Coils"/>
    </source>
</evidence>
<feature type="domain" description="Protein kinase" evidence="4">
    <location>
        <begin position="1726"/>
        <end position="1793"/>
    </location>
</feature>
<accession>A0ABQ6MIE5</accession>
<sequence>YNEESGLYLYKMCTYDGCDRWEISWACDYPYGNSADGVAGELYPFLDTAATWSCTVGGWDTMYAEMNVDCASYLCVAGTYEASGHAPDGACASSCPSGQSTPVGSTSLDDCFRLDGGGGGGGGGSSDDVLLPQECAAISMAGSCPGGTPELVDSLENAIFEPYFGSCEGPSWGDDAGAVPGSNMYFNGELYLYQPASEGSTTWAVDDYCGTDPPEESNYWIGAGYVDAYGYIEGDGTHPFIGEAQYWECEYKYDHAAMHGMSSKPVSIACVGYACKDGTYEASGYSSDGICANRCTGGWTAQLGAKSVDDCIPLPEDCEEISLQGTCGAASELGDGIFTPFDGDCPGANTDLQAWFNDETDKFLYSLASGVEESGRVCLTANLMDSYGDGWHGSNECVSLFESHTNWQVSPSCGSSAAVVASGTSSTDHAFLEASAGDASPVWSCPGGAAGAAAVTCIHFSGQPRPCPPGSYSPTGSGPDGICFNQCPYNKPVSPPGSTSVDACFEEPSRCMHVSMEGTCGWTTTEVDLEGVFEVYDGECPGGTNGAVYRNSRTGMYLFFHAATSRWRVGNVCGITASKASGTASANFSFLDLEYPFLGTATTWTCTNGGSATTKPASVTCAHYSGASLPCNPGSYSQTGFAPDGECSNSCPSALSYSPPGSSSSSDCVAALSSCTRVSMEGSCAGTSTEIELEGAFEPFEGECPGTSDAQVFKNGRTGLYLYFSAANNRWQGSHECGSTTALAYGYASVEYPFLDTAATWICADGSTFITKTASVTCAHFPGDPLLCNPGSFSQTGRAPDGECSNSCPSDLPYSPPGSKASSACVAALSSCTRVSMEGSCAGTSTEIELEGAFEPFEGECPGTSDAQVFKNRRTGLYLYFSAANNRWQGSHECGSTTALAYGHASVEYPFLDTAATWICVDEPNCVDSGTYTDPVHGDTCPQWLGYLCNTESGLTEEQAASLVAACPVACDACEDPTPTFITKTASVTCAHFPGDPLLCNPGSFSQTGRAPDGECSNSCPSDQPYSPPGSKAPRACVAALSSCTRVSMEGTCAGTSIAFDDRIFKPYDGACPGTNGAQAYLNGETLMYLYFYAANNRWQVNDVCGSSETSANGYASVAHPFLDTAATWQCGDWTTLAAVVSCTHFSGDPLPCESGSYSQTGYAPDGECPNSCPEDRPVSDPGSNSIDDCKARCLAVSLEGTCGYTVSESGLAGDFEPYSGDCQGSPRQAYRNGATNYFLYYDGPNADWRIGPTCGGDAGIWAYGEAGDEPYLDTAPTWSCQATGSAFAMGTASVECTHFQGDVRPCREGTYGATGSAVDGDCAESCPLQLPFSFLGSTSAADCFSTGSNLLFLSSGSESIVEFDGATSSYHMTAEQGPLRAPSDFAWVSATTCLVTNEDASEVRLLDLHGDDIGVFAMVSTPTTVLYINDLDLVAVGGPATDGGKISLFDMDFYKTYGQAQGESDADGVLFMHVSDGNTFSKKFNETGEYKLHLKLVQTDAEIAGSPVSFRVLSGPADTAMSTHNMGSTEALMSDPETTTSLQLQVDPKDEFDNPLTGEENGFAVTMTVDGTEYPKVRFKPEFEYRGVIELPANLDASITLAFTLNGDLIGDGELVEIVVAPPPTDSTELFIAVGVSSFLLLAGVFFYRRHLRHAAKRLKEKELEMVDMNKKNVEVEARKAELEEEMRRKKHSEDELKVMVQALEEVSKERQDELKEVMISSDEVHIERLLGKGGFGVVNLATFRGRKVAMKQLLTVNEENVLRFRHECFLMKNLSHPNVVKLVGVCWSEDM</sequence>
<dbReference type="PROSITE" id="PS50011">
    <property type="entry name" value="PROTEIN_KINASE_DOM"/>
    <property type="match status" value="1"/>
</dbReference>
<feature type="coiled-coil region" evidence="2">
    <location>
        <begin position="1653"/>
        <end position="1711"/>
    </location>
</feature>
<gene>
    <name evidence="5" type="ORF">TeGR_g13840</name>
</gene>